<dbReference type="InterPro" id="IPR036259">
    <property type="entry name" value="MFS_trans_sf"/>
</dbReference>
<dbReference type="AlphaFoldDB" id="A0AB34IQW4"/>
<dbReference type="Gene3D" id="1.20.1250.20">
    <property type="entry name" value="MFS general substrate transporter like domains"/>
    <property type="match status" value="1"/>
</dbReference>
<evidence type="ECO:0000256" key="3">
    <source>
        <dbReference type="ARBA" id="ARBA00022448"/>
    </source>
</evidence>
<feature type="transmembrane region" description="Helical" evidence="8">
    <location>
        <begin position="79"/>
        <end position="101"/>
    </location>
</feature>
<dbReference type="Proteomes" id="UP001515480">
    <property type="component" value="Unassembled WGS sequence"/>
</dbReference>
<dbReference type="GO" id="GO:0016020">
    <property type="term" value="C:membrane"/>
    <property type="evidence" value="ECO:0007669"/>
    <property type="project" value="UniProtKB-SubCell"/>
</dbReference>
<keyword evidence="4 8" id="KW-0812">Transmembrane</keyword>
<feature type="transmembrane region" description="Helical" evidence="8">
    <location>
        <begin position="108"/>
        <end position="127"/>
    </location>
</feature>
<feature type="transmembrane region" description="Helical" evidence="8">
    <location>
        <begin position="307"/>
        <end position="325"/>
    </location>
</feature>
<comment type="subcellular location">
    <subcellularLocation>
        <location evidence="1">Membrane</location>
        <topology evidence="1">Multi-pass membrane protein</topology>
    </subcellularLocation>
</comment>
<keyword evidence="5 8" id="KW-1133">Transmembrane helix</keyword>
<sequence>MQGTNPSTGQHALVIALYRHPSSIRHALLISLSLSSVFLFSGIIFGWAAFESLLVREGRFYTTLCAPDDPQPCEAQREALHRAFTISSTAVSVVALPAGWLVDCRGPLVGTAISGVLVLLGLAGVALSDSFGSAERDLFAASLVILSIGGAMAMFCAYAMPFLFPKRGTLLISATSCLFDASCAIFPALHVLYDLGVSFQALLWGLASVALANFSLLCGAWWLCRAELAASRKNSLFDAPAEGAQGAQGAPPPLLSSRPLHQQLYSLEFLCIMLYSALQVMRSNLYLGTVGMTTYSIVGSGAEVDKALLLIGLIVPLGFLVIPLIDGCIHRIGLLGALHVTSVLGFAYNTLQLLPNLGAQLLAAAFFAIFRAFLFSIISAYNMAIFGPLTMGRVMGLCFIVAAMVNLTQVPLVNMSLYTFEGDCRPMLLIVLLASVPLSLVWLILQCKQKPPPSAREEPLLPASPKRRPSTSGVVAPWGGPALRTSELNRSSAGEA</sequence>
<evidence type="ECO:0008006" key="11">
    <source>
        <dbReference type="Google" id="ProtNLM"/>
    </source>
</evidence>
<proteinExistence type="inferred from homology"/>
<reference evidence="9 10" key="1">
    <citation type="journal article" date="2024" name="Science">
        <title>Giant polyketide synthase enzymes in the biosynthesis of giant marine polyether toxins.</title>
        <authorList>
            <person name="Fallon T.R."/>
            <person name="Shende V.V."/>
            <person name="Wierzbicki I.H."/>
            <person name="Pendleton A.L."/>
            <person name="Watervoot N.F."/>
            <person name="Auber R.P."/>
            <person name="Gonzalez D.J."/>
            <person name="Wisecaver J.H."/>
            <person name="Moore B.S."/>
        </authorList>
    </citation>
    <scope>NUCLEOTIDE SEQUENCE [LARGE SCALE GENOMIC DNA]</scope>
    <source>
        <strain evidence="9 10">12B1</strain>
    </source>
</reference>
<feature type="transmembrane region" description="Helical" evidence="8">
    <location>
        <begin position="357"/>
        <end position="378"/>
    </location>
</feature>
<feature type="region of interest" description="Disordered" evidence="7">
    <location>
        <begin position="451"/>
        <end position="496"/>
    </location>
</feature>
<feature type="compositionally biased region" description="Polar residues" evidence="7">
    <location>
        <begin position="486"/>
        <end position="496"/>
    </location>
</feature>
<keyword evidence="10" id="KW-1185">Reference proteome</keyword>
<comment type="similarity">
    <text evidence="2">Belongs to the SLC43A transporter (TC 2.A.1.44) family.</text>
</comment>
<feature type="transmembrane region" description="Helical" evidence="8">
    <location>
        <begin position="170"/>
        <end position="189"/>
    </location>
</feature>
<feature type="transmembrane region" description="Helical" evidence="8">
    <location>
        <begin position="201"/>
        <end position="224"/>
    </location>
</feature>
<gene>
    <name evidence="9" type="ORF">AB1Y20_012126</name>
</gene>
<organism evidence="9 10">
    <name type="scientific">Prymnesium parvum</name>
    <name type="common">Toxic golden alga</name>
    <dbReference type="NCBI Taxonomy" id="97485"/>
    <lineage>
        <taxon>Eukaryota</taxon>
        <taxon>Haptista</taxon>
        <taxon>Haptophyta</taxon>
        <taxon>Prymnesiophyceae</taxon>
        <taxon>Prymnesiales</taxon>
        <taxon>Prymnesiaceae</taxon>
        <taxon>Prymnesium</taxon>
    </lineage>
</organism>
<evidence type="ECO:0000313" key="9">
    <source>
        <dbReference type="EMBL" id="KAL1503653.1"/>
    </source>
</evidence>
<accession>A0AB34IQW4</accession>
<feature type="transmembrane region" description="Helical" evidence="8">
    <location>
        <begin position="332"/>
        <end position="351"/>
    </location>
</feature>
<feature type="transmembrane region" description="Helical" evidence="8">
    <location>
        <begin position="139"/>
        <end position="158"/>
    </location>
</feature>
<name>A0AB34IQW4_PRYPA</name>
<evidence type="ECO:0000256" key="1">
    <source>
        <dbReference type="ARBA" id="ARBA00004141"/>
    </source>
</evidence>
<dbReference type="PANTHER" id="PTHR20772:SF2">
    <property type="entry name" value="PROTEIN FMP42"/>
    <property type="match status" value="1"/>
</dbReference>
<evidence type="ECO:0000313" key="10">
    <source>
        <dbReference type="Proteomes" id="UP001515480"/>
    </source>
</evidence>
<keyword evidence="6 8" id="KW-0472">Membrane</keyword>
<dbReference type="EMBL" id="JBGBPQ010000021">
    <property type="protein sequence ID" value="KAL1503653.1"/>
    <property type="molecule type" value="Genomic_DNA"/>
</dbReference>
<evidence type="ECO:0000256" key="7">
    <source>
        <dbReference type="SAM" id="MobiDB-lite"/>
    </source>
</evidence>
<keyword evidence="3" id="KW-0813">Transport</keyword>
<dbReference type="SUPFAM" id="SSF103473">
    <property type="entry name" value="MFS general substrate transporter"/>
    <property type="match status" value="1"/>
</dbReference>
<protein>
    <recommendedName>
        <fullName evidence="11">Solute carrier family 40 protein</fullName>
    </recommendedName>
</protein>
<evidence type="ECO:0000256" key="6">
    <source>
        <dbReference type="ARBA" id="ARBA00023136"/>
    </source>
</evidence>
<feature type="transmembrane region" description="Helical" evidence="8">
    <location>
        <begin position="385"/>
        <end position="407"/>
    </location>
</feature>
<feature type="transmembrane region" description="Helical" evidence="8">
    <location>
        <begin position="427"/>
        <end position="445"/>
    </location>
</feature>
<dbReference type="PANTHER" id="PTHR20772">
    <property type="entry name" value="PROTEIN FMP42"/>
    <property type="match status" value="1"/>
</dbReference>
<feature type="transmembrane region" description="Helical" evidence="8">
    <location>
        <begin position="27"/>
        <end position="50"/>
    </location>
</feature>
<evidence type="ECO:0000256" key="4">
    <source>
        <dbReference type="ARBA" id="ARBA00022692"/>
    </source>
</evidence>
<evidence type="ECO:0000256" key="2">
    <source>
        <dbReference type="ARBA" id="ARBA00006595"/>
    </source>
</evidence>
<evidence type="ECO:0000256" key="5">
    <source>
        <dbReference type="ARBA" id="ARBA00022989"/>
    </source>
</evidence>
<comment type="caution">
    <text evidence="9">The sequence shown here is derived from an EMBL/GenBank/DDBJ whole genome shotgun (WGS) entry which is preliminary data.</text>
</comment>
<evidence type="ECO:0000256" key="8">
    <source>
        <dbReference type="SAM" id="Phobius"/>
    </source>
</evidence>
<dbReference type="InterPro" id="IPR052599">
    <property type="entry name" value="SLC43A_AATransporter"/>
</dbReference>